<feature type="domain" description="Autotransporter" evidence="1">
    <location>
        <begin position="21"/>
        <end position="283"/>
    </location>
</feature>
<name>A0A8R2D7Z6_ACYPI</name>
<dbReference type="SMART" id="SM00869">
    <property type="entry name" value="Autotransporter"/>
    <property type="match status" value="1"/>
</dbReference>
<dbReference type="InterPro" id="IPR006315">
    <property type="entry name" value="OM_autotransptr_brl_dom"/>
</dbReference>
<dbReference type="Pfam" id="PF03797">
    <property type="entry name" value="Autotransporter"/>
    <property type="match status" value="1"/>
</dbReference>
<dbReference type="SUPFAM" id="SSF51658">
    <property type="entry name" value="Xylose isomerase-like"/>
    <property type="match status" value="1"/>
</dbReference>
<sequence>MAVMDDLHKRLGELHQDSGSSAGNGGEMFIRYLGSNLTYKTDRSLSQNGYDFDLDYSAVQLGGNLIHLQGASDSLRAGVAYTRGNARIRPDAADGYSSTTFDSDTLSLYGTWLRDSGFYVDGALSFDWHRGDTDIARQKEVGKLKGNGWGASLETGYPWQLGNGVRLEPQAQLMYLQLNMDDLVDRDNTRVSWGNYDQTIGRVGAHRARYFHHHLYEGAEQDFAEGVDVNHIGLVHLSGVTDTRPVAELTDEERIMLSADDMLQSKRQVQRLEERGYTGTYAFEPFSSVMEAWSEADIAREIRTSIDYLNH</sequence>
<organism evidence="2">
    <name type="scientific">Acyrthosiphon pisum</name>
    <name type="common">Pea aphid</name>
    <dbReference type="NCBI Taxonomy" id="7029"/>
    <lineage>
        <taxon>Eukaryota</taxon>
        <taxon>Metazoa</taxon>
        <taxon>Ecdysozoa</taxon>
        <taxon>Arthropoda</taxon>
        <taxon>Hexapoda</taxon>
        <taxon>Insecta</taxon>
        <taxon>Pterygota</taxon>
        <taxon>Neoptera</taxon>
        <taxon>Paraneoptera</taxon>
        <taxon>Hemiptera</taxon>
        <taxon>Sternorrhyncha</taxon>
        <taxon>Aphidomorpha</taxon>
        <taxon>Aphidoidea</taxon>
        <taxon>Aphididae</taxon>
        <taxon>Macrosiphini</taxon>
        <taxon>Acyrthosiphon</taxon>
    </lineage>
</organism>
<protein>
    <recommendedName>
        <fullName evidence="1">Autotransporter domain-containing protein</fullName>
    </recommendedName>
</protein>
<dbReference type="PANTHER" id="PTHR35037">
    <property type="entry name" value="C-TERMINAL REGION OF AIDA-LIKE PROTEIN"/>
    <property type="match status" value="1"/>
</dbReference>
<evidence type="ECO:0000313" key="2">
    <source>
        <dbReference type="EnsemblMetazoa" id="XP_016664590.1"/>
    </source>
</evidence>
<dbReference type="PROSITE" id="PS51208">
    <property type="entry name" value="AUTOTRANSPORTER"/>
    <property type="match status" value="1"/>
</dbReference>
<dbReference type="InterPro" id="IPR036709">
    <property type="entry name" value="Autotransporte_beta_dom_sf"/>
</dbReference>
<dbReference type="Gene3D" id="2.40.128.130">
    <property type="entry name" value="Autotransporter beta-domain"/>
    <property type="match status" value="1"/>
</dbReference>
<dbReference type="AlphaFoldDB" id="A0A8R2D7Z6"/>
<proteinExistence type="predicted"/>
<dbReference type="InterPro" id="IPR005546">
    <property type="entry name" value="Autotransporte_beta"/>
</dbReference>
<reference evidence="2" key="1">
    <citation type="submission" date="2022-06" db="UniProtKB">
        <authorList>
            <consortium name="EnsemblMetazoa"/>
        </authorList>
    </citation>
    <scope>IDENTIFICATION</scope>
</reference>
<dbReference type="GO" id="GO:0019867">
    <property type="term" value="C:outer membrane"/>
    <property type="evidence" value="ECO:0007669"/>
    <property type="project" value="InterPro"/>
</dbReference>
<dbReference type="SUPFAM" id="SSF103515">
    <property type="entry name" value="Autotransporter"/>
    <property type="match status" value="1"/>
</dbReference>
<dbReference type="NCBIfam" id="TIGR01414">
    <property type="entry name" value="autotrans_barl"/>
    <property type="match status" value="1"/>
</dbReference>
<dbReference type="InterPro" id="IPR051551">
    <property type="entry name" value="Autotransporter_adhesion"/>
</dbReference>
<dbReference type="PANTHER" id="PTHR35037:SF3">
    <property type="entry name" value="C-TERMINAL REGION OF AIDA-LIKE PROTEIN"/>
    <property type="match status" value="1"/>
</dbReference>
<accession>A0A8R2D7Z6</accession>
<dbReference type="InterPro" id="IPR036237">
    <property type="entry name" value="Xyl_isomerase-like_sf"/>
</dbReference>
<dbReference type="EnsemblMetazoa" id="XM_016809101.1">
    <property type="protein sequence ID" value="XP_016664590.1"/>
    <property type="gene ID" value="LOC107885451"/>
</dbReference>
<evidence type="ECO:0000259" key="1">
    <source>
        <dbReference type="PROSITE" id="PS51208"/>
    </source>
</evidence>